<name>A0AAD7B3N7_9AGAR</name>
<comment type="caution">
    <text evidence="2">The sequence shown here is derived from an EMBL/GenBank/DDBJ whole genome shotgun (WGS) entry which is preliminary data.</text>
</comment>
<keyword evidence="3" id="KW-1185">Reference proteome</keyword>
<gene>
    <name evidence="2" type="ORF">FB45DRAFT_1067092</name>
</gene>
<evidence type="ECO:0000313" key="2">
    <source>
        <dbReference type="EMBL" id="KAJ7609064.1"/>
    </source>
</evidence>
<keyword evidence="1" id="KW-0732">Signal</keyword>
<dbReference type="EMBL" id="JARKIF010000042">
    <property type="protein sequence ID" value="KAJ7609064.1"/>
    <property type="molecule type" value="Genomic_DNA"/>
</dbReference>
<organism evidence="2 3">
    <name type="scientific">Roridomyces roridus</name>
    <dbReference type="NCBI Taxonomy" id="1738132"/>
    <lineage>
        <taxon>Eukaryota</taxon>
        <taxon>Fungi</taxon>
        <taxon>Dikarya</taxon>
        <taxon>Basidiomycota</taxon>
        <taxon>Agaricomycotina</taxon>
        <taxon>Agaricomycetes</taxon>
        <taxon>Agaricomycetidae</taxon>
        <taxon>Agaricales</taxon>
        <taxon>Marasmiineae</taxon>
        <taxon>Mycenaceae</taxon>
        <taxon>Roridomyces</taxon>
    </lineage>
</organism>
<dbReference type="AlphaFoldDB" id="A0AAD7B3N7"/>
<reference evidence="2" key="1">
    <citation type="submission" date="2023-03" db="EMBL/GenBank/DDBJ databases">
        <title>Massive genome expansion in bonnet fungi (Mycena s.s.) driven by repeated elements and novel gene families across ecological guilds.</title>
        <authorList>
            <consortium name="Lawrence Berkeley National Laboratory"/>
            <person name="Harder C.B."/>
            <person name="Miyauchi S."/>
            <person name="Viragh M."/>
            <person name="Kuo A."/>
            <person name="Thoen E."/>
            <person name="Andreopoulos B."/>
            <person name="Lu D."/>
            <person name="Skrede I."/>
            <person name="Drula E."/>
            <person name="Henrissat B."/>
            <person name="Morin E."/>
            <person name="Kohler A."/>
            <person name="Barry K."/>
            <person name="LaButti K."/>
            <person name="Morin E."/>
            <person name="Salamov A."/>
            <person name="Lipzen A."/>
            <person name="Mereny Z."/>
            <person name="Hegedus B."/>
            <person name="Baldrian P."/>
            <person name="Stursova M."/>
            <person name="Weitz H."/>
            <person name="Taylor A."/>
            <person name="Grigoriev I.V."/>
            <person name="Nagy L.G."/>
            <person name="Martin F."/>
            <person name="Kauserud H."/>
        </authorList>
    </citation>
    <scope>NUCLEOTIDE SEQUENCE</scope>
    <source>
        <strain evidence="2">9284</strain>
    </source>
</reference>
<proteinExistence type="predicted"/>
<sequence>MFLTAATLLWTLAAAATTIPTRDVAASVLPQNLTVTALVGKNGASALECWALTPAFAQSTATGTVGALSFTHLGATTNTSSYALFTQLTNAGLHNAPAPQYVIVLTGEGELSFPSADPADSSLTGNYTLSAGDILMAVDTADTSARGHNTVWQAGSSALQMPFDGPVPTHVVLHDGGCERPHM</sequence>
<evidence type="ECO:0000313" key="3">
    <source>
        <dbReference type="Proteomes" id="UP001221142"/>
    </source>
</evidence>
<protein>
    <recommendedName>
        <fullName evidence="4">Small secreted protein</fullName>
    </recommendedName>
</protein>
<evidence type="ECO:0000256" key="1">
    <source>
        <dbReference type="SAM" id="SignalP"/>
    </source>
</evidence>
<feature type="signal peptide" evidence="1">
    <location>
        <begin position="1"/>
        <end position="15"/>
    </location>
</feature>
<dbReference type="Proteomes" id="UP001221142">
    <property type="component" value="Unassembled WGS sequence"/>
</dbReference>
<evidence type="ECO:0008006" key="4">
    <source>
        <dbReference type="Google" id="ProtNLM"/>
    </source>
</evidence>
<feature type="chain" id="PRO_5042218302" description="Small secreted protein" evidence="1">
    <location>
        <begin position="16"/>
        <end position="183"/>
    </location>
</feature>
<accession>A0AAD7B3N7</accession>